<evidence type="ECO:0008006" key="4">
    <source>
        <dbReference type="Google" id="ProtNLM"/>
    </source>
</evidence>
<gene>
    <name evidence="2" type="ORF">VHP8226_00357</name>
</gene>
<feature type="chain" id="PRO_5047281077" description="DUF2780 domain-containing protein" evidence="1">
    <location>
        <begin position="20"/>
        <end position="152"/>
    </location>
</feature>
<organism evidence="2 3">
    <name type="scientific">Vibrio hippocampi</name>
    <dbReference type="NCBI Taxonomy" id="654686"/>
    <lineage>
        <taxon>Bacteria</taxon>
        <taxon>Pseudomonadati</taxon>
        <taxon>Pseudomonadota</taxon>
        <taxon>Gammaproteobacteria</taxon>
        <taxon>Vibrionales</taxon>
        <taxon>Vibrionaceae</taxon>
        <taxon>Vibrio</taxon>
    </lineage>
</organism>
<evidence type="ECO:0000256" key="1">
    <source>
        <dbReference type="SAM" id="SignalP"/>
    </source>
</evidence>
<name>A0ABM8ZEA4_9VIBR</name>
<dbReference type="InterPro" id="IPR021302">
    <property type="entry name" value="DUF2780_VcgC/VcgE"/>
</dbReference>
<comment type="caution">
    <text evidence="2">The sequence shown here is derived from an EMBL/GenBank/DDBJ whole genome shotgun (WGS) entry which is preliminary data.</text>
</comment>
<accession>A0ABM8ZEA4</accession>
<dbReference type="RefSeq" id="WP_237483421.1">
    <property type="nucleotide sequence ID" value="NZ_CAKLCM010000001.1"/>
</dbReference>
<dbReference type="Proteomes" id="UP000838160">
    <property type="component" value="Unassembled WGS sequence"/>
</dbReference>
<evidence type="ECO:0000313" key="3">
    <source>
        <dbReference type="Proteomes" id="UP000838160"/>
    </source>
</evidence>
<proteinExistence type="predicted"/>
<keyword evidence="3" id="KW-1185">Reference proteome</keyword>
<dbReference type="Pfam" id="PF11075">
    <property type="entry name" value="DUF2780"/>
    <property type="match status" value="1"/>
</dbReference>
<dbReference type="EMBL" id="CAKLCM010000001">
    <property type="protein sequence ID" value="CAH0524520.1"/>
    <property type="molecule type" value="Genomic_DNA"/>
</dbReference>
<reference evidence="2" key="1">
    <citation type="submission" date="2021-12" db="EMBL/GenBank/DDBJ databases">
        <authorList>
            <person name="Rodrigo-Torres L."/>
            <person name="Arahal R. D."/>
            <person name="Lucena T."/>
        </authorList>
    </citation>
    <scope>NUCLEOTIDE SEQUENCE</scope>
    <source>
        <strain evidence="2">CECT 8226</strain>
    </source>
</reference>
<keyword evidence="1" id="KW-0732">Signal</keyword>
<feature type="signal peptide" evidence="1">
    <location>
        <begin position="1"/>
        <end position="19"/>
    </location>
</feature>
<evidence type="ECO:0000313" key="2">
    <source>
        <dbReference type="EMBL" id="CAH0524520.1"/>
    </source>
</evidence>
<protein>
    <recommendedName>
        <fullName evidence="4">DUF2780 domain-containing protein</fullName>
    </recommendedName>
</protein>
<sequence length="152" mass="15451">MLKTVTFISALSLSVSASAIDLSSFNSDSVNNLLSSAQSQQDSTPVIDNLVSGLSVSPQQATAGAGALLSLAQSSLGESQTSELSSLIPGMSTLTDSGLLSSVQNMESVQSAFSAVGLDPSMISQFAPIILQYLGTQGASSGLTDSLTSLWQ</sequence>